<dbReference type="PANTHER" id="PTHR35278:SF1">
    <property type="entry name" value="F8K7.16"/>
    <property type="match status" value="1"/>
</dbReference>
<feature type="region of interest" description="Disordered" evidence="1">
    <location>
        <begin position="194"/>
        <end position="244"/>
    </location>
</feature>
<feature type="transmembrane region" description="Helical" evidence="2">
    <location>
        <begin position="121"/>
        <end position="146"/>
    </location>
</feature>
<dbReference type="Proteomes" id="UP001642487">
    <property type="component" value="Chromosome 7"/>
</dbReference>
<feature type="transmembrane region" description="Helical" evidence="2">
    <location>
        <begin position="158"/>
        <end position="175"/>
    </location>
</feature>
<dbReference type="PANTHER" id="PTHR35278">
    <property type="entry name" value="TRANSMEMBRANE PROTEIN-RELATED"/>
    <property type="match status" value="1"/>
</dbReference>
<evidence type="ECO:0000256" key="1">
    <source>
        <dbReference type="SAM" id="MobiDB-lite"/>
    </source>
</evidence>
<evidence type="ECO:0008006" key="5">
    <source>
        <dbReference type="Google" id="ProtNLM"/>
    </source>
</evidence>
<accession>A0ABP0Z273</accession>
<dbReference type="EMBL" id="OZ021741">
    <property type="protein sequence ID" value="CAK9325416.1"/>
    <property type="molecule type" value="Genomic_DNA"/>
</dbReference>
<keyword evidence="2" id="KW-1133">Transmembrane helix</keyword>
<proteinExistence type="predicted"/>
<sequence>MGRQSKSSKFNTQNFFCSARRLAAVLLPSAVLHFPVLFNHYNPCFGFSLFRLISQECFVMGNVASSLASGIFSAIGKVFGSPLDFLSGRSCSSVCGSTWDFICYIENFCVANLLKMGMILILSYFVLLLLYLLHKIGIFGCIGRGLCRMIWTCLSSYFYAWEYCCTFMCIKLANVKRTRRRHFRRRDLEEEFESEEGKCQHGSTSDSSNVPDHVESRSSRQVSRRWRRNHRRSQMRKSLRPKGHGIRVRSGRVLVYGKHKRKCVEVGNHLNEIHSFGMYGSSKCVHKERKYRRGRQR</sequence>
<organism evidence="3 4">
    <name type="scientific">Citrullus colocynthis</name>
    <name type="common">colocynth</name>
    <dbReference type="NCBI Taxonomy" id="252529"/>
    <lineage>
        <taxon>Eukaryota</taxon>
        <taxon>Viridiplantae</taxon>
        <taxon>Streptophyta</taxon>
        <taxon>Embryophyta</taxon>
        <taxon>Tracheophyta</taxon>
        <taxon>Spermatophyta</taxon>
        <taxon>Magnoliopsida</taxon>
        <taxon>eudicotyledons</taxon>
        <taxon>Gunneridae</taxon>
        <taxon>Pentapetalae</taxon>
        <taxon>rosids</taxon>
        <taxon>fabids</taxon>
        <taxon>Cucurbitales</taxon>
        <taxon>Cucurbitaceae</taxon>
        <taxon>Benincaseae</taxon>
        <taxon>Citrullus</taxon>
    </lineage>
</organism>
<feature type="compositionally biased region" description="Polar residues" evidence="1">
    <location>
        <begin position="201"/>
        <end position="210"/>
    </location>
</feature>
<feature type="compositionally biased region" description="Basic residues" evidence="1">
    <location>
        <begin position="222"/>
        <end position="244"/>
    </location>
</feature>
<evidence type="ECO:0000313" key="4">
    <source>
        <dbReference type="Proteomes" id="UP001642487"/>
    </source>
</evidence>
<evidence type="ECO:0000256" key="2">
    <source>
        <dbReference type="SAM" id="Phobius"/>
    </source>
</evidence>
<keyword evidence="2" id="KW-0812">Transmembrane</keyword>
<reference evidence="3 4" key="1">
    <citation type="submission" date="2024-03" db="EMBL/GenBank/DDBJ databases">
        <authorList>
            <person name="Gkanogiannis A."/>
            <person name="Becerra Lopez-Lavalle L."/>
        </authorList>
    </citation>
    <scope>NUCLEOTIDE SEQUENCE [LARGE SCALE GENOMIC DNA]</scope>
</reference>
<gene>
    <name evidence="3" type="ORF">CITCOLO1_LOCUS17676</name>
</gene>
<keyword evidence="4" id="KW-1185">Reference proteome</keyword>
<name>A0ABP0Z273_9ROSI</name>
<evidence type="ECO:0000313" key="3">
    <source>
        <dbReference type="EMBL" id="CAK9325416.1"/>
    </source>
</evidence>
<protein>
    <recommendedName>
        <fullName evidence="5">Transmembrane protein</fullName>
    </recommendedName>
</protein>
<keyword evidence="2" id="KW-0472">Membrane</keyword>
<feature type="transmembrane region" description="Helical" evidence="2">
    <location>
        <begin position="21"/>
        <end position="38"/>
    </location>
</feature>
<feature type="transmembrane region" description="Helical" evidence="2">
    <location>
        <begin position="58"/>
        <end position="79"/>
    </location>
</feature>